<dbReference type="VEuPathDB" id="VectorBase:ISCI014383"/>
<dbReference type="GO" id="GO:0008028">
    <property type="term" value="F:monocarboxylic acid transmembrane transporter activity"/>
    <property type="evidence" value="ECO:0000318"/>
    <property type="project" value="GO_Central"/>
</dbReference>
<name>B7QJF4_IXOSC</name>
<sequence>MAVGYATWCSEEQPWPPGADSGRAWMVAAACSWFSFFTWLPVVCSAVLYVAYMNQNPDVPRWEASWPFTIMLVVINAGGVVYAVASEWLTERSLLFVAAALCAGSLAISSFVHNIVTLVLFLGIVYVSDSGISKTGFLQKLRSVSSVYTWTVCVSKGASNFSSYTFALVAVDYAHDVGVLGQKAALLPALFSSGCLVATLVTGPAVDRNLVSR</sequence>
<dbReference type="Proteomes" id="UP000001555">
    <property type="component" value="Unassembled WGS sequence"/>
</dbReference>
<dbReference type="VEuPathDB" id="VectorBase:ISCW014383"/>
<dbReference type="InParanoid" id="B7QJF4"/>
<dbReference type="InterPro" id="IPR036259">
    <property type="entry name" value="MFS_trans_sf"/>
</dbReference>
<dbReference type="EnsemblMetazoa" id="ISCW014383-RA">
    <property type="protein sequence ID" value="ISCW014383-PA"/>
    <property type="gene ID" value="ISCW014383"/>
</dbReference>
<keyword evidence="4" id="KW-1185">Reference proteome</keyword>
<evidence type="ECO:0000313" key="2">
    <source>
        <dbReference type="EMBL" id="EEC18976.1"/>
    </source>
</evidence>
<feature type="transmembrane region" description="Helical" evidence="1">
    <location>
        <begin position="185"/>
        <end position="206"/>
    </location>
</feature>
<evidence type="ECO:0000256" key="1">
    <source>
        <dbReference type="SAM" id="Phobius"/>
    </source>
</evidence>
<dbReference type="EMBL" id="ABJB010865569">
    <property type="status" value="NOT_ANNOTATED_CDS"/>
    <property type="molecule type" value="Genomic_DNA"/>
</dbReference>
<feature type="transmembrane region" description="Helical" evidence="1">
    <location>
        <begin position="24"/>
        <end position="52"/>
    </location>
</feature>
<evidence type="ECO:0000313" key="3">
    <source>
        <dbReference type="EnsemblMetazoa" id="ISCW014383-PA"/>
    </source>
</evidence>
<dbReference type="VEuPathDB" id="VectorBase:ISCP_007081"/>
<gene>
    <name evidence="2" type="ORF">IscW_ISCW014383</name>
</gene>
<dbReference type="PaxDb" id="6945-B7QJF4"/>
<feature type="transmembrane region" description="Helical" evidence="1">
    <location>
        <begin position="64"/>
        <end position="85"/>
    </location>
</feature>
<dbReference type="AlphaFoldDB" id="B7QJF4"/>
<evidence type="ECO:0000313" key="4">
    <source>
        <dbReference type="Proteomes" id="UP000001555"/>
    </source>
</evidence>
<organism>
    <name type="scientific">Ixodes scapularis</name>
    <name type="common">Black-legged tick</name>
    <name type="synonym">Deer tick</name>
    <dbReference type="NCBI Taxonomy" id="6945"/>
    <lineage>
        <taxon>Eukaryota</taxon>
        <taxon>Metazoa</taxon>
        <taxon>Ecdysozoa</taxon>
        <taxon>Arthropoda</taxon>
        <taxon>Chelicerata</taxon>
        <taxon>Arachnida</taxon>
        <taxon>Acari</taxon>
        <taxon>Parasitiformes</taxon>
        <taxon>Ixodida</taxon>
        <taxon>Ixodoidea</taxon>
        <taxon>Ixodidae</taxon>
        <taxon>Ixodinae</taxon>
        <taxon>Ixodes</taxon>
    </lineage>
</organism>
<keyword evidence="1" id="KW-0812">Transmembrane</keyword>
<dbReference type="OrthoDB" id="6507825at2759"/>
<feature type="transmembrane region" description="Helical" evidence="1">
    <location>
        <begin position="97"/>
        <end position="127"/>
    </location>
</feature>
<protein>
    <submittedName>
        <fullName evidence="2 3">Uncharacterized protein</fullName>
    </submittedName>
</protein>
<reference evidence="3" key="2">
    <citation type="submission" date="2020-05" db="UniProtKB">
        <authorList>
            <consortium name="EnsemblMetazoa"/>
        </authorList>
    </citation>
    <scope>IDENTIFICATION</scope>
    <source>
        <strain evidence="3">wikel</strain>
    </source>
</reference>
<proteinExistence type="predicted"/>
<dbReference type="PANTHER" id="PTHR11360">
    <property type="entry name" value="MONOCARBOXYLATE TRANSPORTER"/>
    <property type="match status" value="1"/>
</dbReference>
<dbReference type="EMBL" id="ABJB010935831">
    <property type="status" value="NOT_ANNOTATED_CDS"/>
    <property type="molecule type" value="Genomic_DNA"/>
</dbReference>
<accession>B7QJF4</accession>
<keyword evidence="1" id="KW-0472">Membrane</keyword>
<dbReference type="EMBL" id="DS952180">
    <property type="protein sequence ID" value="EEC18976.1"/>
    <property type="molecule type" value="Genomic_DNA"/>
</dbReference>
<keyword evidence="1" id="KW-1133">Transmembrane helix</keyword>
<reference evidence="2 4" key="1">
    <citation type="submission" date="2008-03" db="EMBL/GenBank/DDBJ databases">
        <title>Annotation of Ixodes scapularis.</title>
        <authorList>
            <consortium name="Ixodes scapularis Genome Project Consortium"/>
            <person name="Caler E."/>
            <person name="Hannick L.I."/>
            <person name="Bidwell S."/>
            <person name="Joardar V."/>
            <person name="Thiagarajan M."/>
            <person name="Amedeo P."/>
            <person name="Galinsky K.J."/>
            <person name="Schobel S."/>
            <person name="Inman J."/>
            <person name="Hostetler J."/>
            <person name="Miller J."/>
            <person name="Hammond M."/>
            <person name="Megy K."/>
            <person name="Lawson D."/>
            <person name="Kodira C."/>
            <person name="Sutton G."/>
            <person name="Meyer J."/>
            <person name="Hill C.A."/>
            <person name="Birren B."/>
            <person name="Nene V."/>
            <person name="Collins F."/>
            <person name="Alarcon-Chaidez F."/>
            <person name="Wikel S."/>
            <person name="Strausberg R."/>
        </authorList>
    </citation>
    <scope>NUCLEOTIDE SEQUENCE [LARGE SCALE GENOMIC DNA]</scope>
    <source>
        <strain evidence="4">Wikel</strain>
        <strain evidence="2">Wikel colony</strain>
    </source>
</reference>
<dbReference type="SUPFAM" id="SSF103473">
    <property type="entry name" value="MFS general substrate transporter"/>
    <property type="match status" value="1"/>
</dbReference>
<dbReference type="PANTHER" id="PTHR11360:SF303">
    <property type="entry name" value="MAJOR FACILITATOR SUPERFAMILY (MFS) PROFILE DOMAIN-CONTAINING PROTEIN"/>
    <property type="match status" value="1"/>
</dbReference>
<dbReference type="HOGENOM" id="CLU_1295647_0_0_1"/>
<dbReference type="GO" id="GO:0005886">
    <property type="term" value="C:plasma membrane"/>
    <property type="evidence" value="ECO:0000318"/>
    <property type="project" value="GO_Central"/>
</dbReference>
<dbReference type="InterPro" id="IPR050327">
    <property type="entry name" value="Proton-linked_MCT"/>
</dbReference>